<protein>
    <recommendedName>
        <fullName evidence="2">PPM-type phosphatase domain-containing protein</fullName>
    </recommendedName>
</protein>
<reference evidence="3" key="1">
    <citation type="journal article" date="2015" name="Nature">
        <title>Complex archaea that bridge the gap between prokaryotes and eukaryotes.</title>
        <authorList>
            <person name="Spang A."/>
            <person name="Saw J.H."/>
            <person name="Jorgensen S.L."/>
            <person name="Zaremba-Niedzwiedzka K."/>
            <person name="Martijn J."/>
            <person name="Lind A.E."/>
            <person name="van Eijk R."/>
            <person name="Schleper C."/>
            <person name="Guy L."/>
            <person name="Ettema T.J."/>
        </authorList>
    </citation>
    <scope>NUCLEOTIDE SEQUENCE</scope>
</reference>
<dbReference type="NCBIfam" id="NF033484">
    <property type="entry name" value="Stp1_PP2C_phos"/>
    <property type="match status" value="1"/>
</dbReference>
<dbReference type="InterPro" id="IPR001932">
    <property type="entry name" value="PPM-type_phosphatase-like_dom"/>
</dbReference>
<dbReference type="InterPro" id="IPR015655">
    <property type="entry name" value="PP2C"/>
</dbReference>
<evidence type="ECO:0000259" key="2">
    <source>
        <dbReference type="PROSITE" id="PS51746"/>
    </source>
</evidence>
<keyword evidence="1" id="KW-1133">Transmembrane helix</keyword>
<dbReference type="PROSITE" id="PS51746">
    <property type="entry name" value="PPM_2"/>
    <property type="match status" value="1"/>
</dbReference>
<dbReference type="CDD" id="cd00143">
    <property type="entry name" value="PP2Cc"/>
    <property type="match status" value="1"/>
</dbReference>
<proteinExistence type="predicted"/>
<dbReference type="EMBL" id="LAZR01002759">
    <property type="protein sequence ID" value="KKN25940.1"/>
    <property type="molecule type" value="Genomic_DNA"/>
</dbReference>
<gene>
    <name evidence="3" type="ORF">LCGC14_0879700</name>
</gene>
<accession>A0A0F9P2A4</accession>
<dbReference type="SMART" id="SM00331">
    <property type="entry name" value="PP2C_SIG"/>
    <property type="match status" value="1"/>
</dbReference>
<name>A0A0F9P2A4_9ZZZZ</name>
<feature type="domain" description="PPM-type phosphatase" evidence="2">
    <location>
        <begin position="1"/>
        <end position="232"/>
    </location>
</feature>
<dbReference type="SMART" id="SM00332">
    <property type="entry name" value="PP2Cc"/>
    <property type="match status" value="1"/>
</dbReference>
<dbReference type="AlphaFoldDB" id="A0A0F9P2A4"/>
<evidence type="ECO:0000256" key="1">
    <source>
        <dbReference type="SAM" id="Phobius"/>
    </source>
</evidence>
<dbReference type="Gene3D" id="3.60.40.10">
    <property type="entry name" value="PPM-type phosphatase domain"/>
    <property type="match status" value="1"/>
</dbReference>
<dbReference type="PANTHER" id="PTHR47992">
    <property type="entry name" value="PROTEIN PHOSPHATASE"/>
    <property type="match status" value="1"/>
</dbReference>
<sequence length="349" mass="38293">MEFASATHVGRVRQENEDYVIAKNGVFIVADGMGGHSAGDVASKLASEIAYKVISASTEEDKLKVLKEAVKAANKKVIDKAQQIQVQNGMGTTITIAVIDGMKAYLAHIGDSRAYILRGSKLKQLSEDHSLVAEMVKEGKITNKEADEHPYRNVITRAVGSDLDVKTDVFSFELKKDDRLVLTSDGLTGMLKDAEIKKLVTDSKLKDATNKLIEAANEKGGQDNISVVLVDIKDGYKQPKAKKEAVFGNKLRLIVTIVIIIAITSVLAGGYYVNINNYYLAPYGNKVALYRGLSYSVFGFKFSKVSHVSDINYEDLDSVIKKRLSKKITVKDKKEGLKAIEDIGDELKQ</sequence>
<evidence type="ECO:0000313" key="3">
    <source>
        <dbReference type="EMBL" id="KKN25940.1"/>
    </source>
</evidence>
<dbReference type="GO" id="GO:0004722">
    <property type="term" value="F:protein serine/threonine phosphatase activity"/>
    <property type="evidence" value="ECO:0007669"/>
    <property type="project" value="InterPro"/>
</dbReference>
<comment type="caution">
    <text evidence="3">The sequence shown here is derived from an EMBL/GenBank/DDBJ whole genome shotgun (WGS) entry which is preliminary data.</text>
</comment>
<dbReference type="Pfam" id="PF13672">
    <property type="entry name" value="PP2C_2"/>
    <property type="match status" value="1"/>
</dbReference>
<dbReference type="SUPFAM" id="SSF81606">
    <property type="entry name" value="PP2C-like"/>
    <property type="match status" value="1"/>
</dbReference>
<organism evidence="3">
    <name type="scientific">marine sediment metagenome</name>
    <dbReference type="NCBI Taxonomy" id="412755"/>
    <lineage>
        <taxon>unclassified sequences</taxon>
        <taxon>metagenomes</taxon>
        <taxon>ecological metagenomes</taxon>
    </lineage>
</organism>
<feature type="transmembrane region" description="Helical" evidence="1">
    <location>
        <begin position="251"/>
        <end position="273"/>
    </location>
</feature>
<keyword evidence="1" id="KW-0812">Transmembrane</keyword>
<keyword evidence="1" id="KW-0472">Membrane</keyword>
<dbReference type="InterPro" id="IPR036457">
    <property type="entry name" value="PPM-type-like_dom_sf"/>
</dbReference>